<gene>
    <name evidence="1" type="ORF">SRT_19370</name>
</gene>
<proteinExistence type="predicted"/>
<protein>
    <submittedName>
        <fullName evidence="1">Uncharacterized protein</fullName>
    </submittedName>
</protein>
<dbReference type="KEGG" id="strg:SRT_19370"/>
<sequence>MNRIPLDIEFYINFCEILIIFNDLKYFYQEDLENTLVNKLLTNISYSLLQRISIDGLLKFYPVYVKEHIHFFIYTSGKKFNLNPRILYDYFNSDIIQKNEWEEHNFGYLVNQINFMRGISSYELDTTQVNMFKNHDKTIDNLSSVKFISLSLKEYLSEIRIQINQLKNENSTFSEIKVLLLEEAKSVSY</sequence>
<accession>A0A1L7LM48</accession>
<dbReference type="EMBL" id="AP014612">
    <property type="protein sequence ID" value="BAQ25198.1"/>
    <property type="molecule type" value="Genomic_DNA"/>
</dbReference>
<name>A0A1L7LM48_9STRE</name>
<evidence type="ECO:0000313" key="2">
    <source>
        <dbReference type="Proteomes" id="UP000217758"/>
    </source>
</evidence>
<dbReference type="Proteomes" id="UP000217758">
    <property type="component" value="Chromosome"/>
</dbReference>
<organism evidence="1 2">
    <name type="scientific">Streptococcus troglodytae</name>
    <dbReference type="NCBI Taxonomy" id="1111760"/>
    <lineage>
        <taxon>Bacteria</taxon>
        <taxon>Bacillati</taxon>
        <taxon>Bacillota</taxon>
        <taxon>Bacilli</taxon>
        <taxon>Lactobacillales</taxon>
        <taxon>Streptococcaceae</taxon>
        <taxon>Streptococcus</taxon>
    </lineage>
</organism>
<keyword evidence="2" id="KW-1185">Reference proteome</keyword>
<dbReference type="AlphaFoldDB" id="A0A1L7LM48"/>
<dbReference type="RefSeq" id="WP_223213949.1">
    <property type="nucleotide sequence ID" value="NZ_AP014612.1"/>
</dbReference>
<reference evidence="1 2" key="1">
    <citation type="journal article" date="2016" name="Microbiol. Immunol.">
        <title>Complete genome sequence of Streptococcus troglodytae TKU31 isolated from the oral cavity of a chimpanzee (Pan troglodytes).</title>
        <authorList>
            <person name="Okamoto M."/>
            <person name="Naito M."/>
            <person name="Miyanohara M."/>
            <person name="Imai S."/>
            <person name="Nomura Y."/>
            <person name="Saito W."/>
            <person name="Momoi Y."/>
            <person name="Takada K."/>
            <person name="Miyabe-Nishiwaki T."/>
            <person name="Tomonaga M."/>
            <person name="Hanada N."/>
        </authorList>
    </citation>
    <scope>NUCLEOTIDE SEQUENCE [LARGE SCALE GENOMIC DNA]</scope>
    <source>
        <strain evidence="2">TKU 31</strain>
    </source>
</reference>
<evidence type="ECO:0000313" key="1">
    <source>
        <dbReference type="EMBL" id="BAQ25198.1"/>
    </source>
</evidence>